<proteinExistence type="predicted"/>
<name>A0A072UIZ2_MEDTR</name>
<organism evidence="1 3">
    <name type="scientific">Medicago truncatula</name>
    <name type="common">Barrel medic</name>
    <name type="synonym">Medicago tribuloides</name>
    <dbReference type="NCBI Taxonomy" id="3880"/>
    <lineage>
        <taxon>Eukaryota</taxon>
        <taxon>Viridiplantae</taxon>
        <taxon>Streptophyta</taxon>
        <taxon>Embryophyta</taxon>
        <taxon>Tracheophyta</taxon>
        <taxon>Spermatophyta</taxon>
        <taxon>Magnoliopsida</taxon>
        <taxon>eudicotyledons</taxon>
        <taxon>Gunneridae</taxon>
        <taxon>Pentapetalae</taxon>
        <taxon>rosids</taxon>
        <taxon>fabids</taxon>
        <taxon>Fabales</taxon>
        <taxon>Fabaceae</taxon>
        <taxon>Papilionoideae</taxon>
        <taxon>50 kb inversion clade</taxon>
        <taxon>NPAAA clade</taxon>
        <taxon>Hologalegina</taxon>
        <taxon>IRL clade</taxon>
        <taxon>Trifolieae</taxon>
        <taxon>Medicago</taxon>
    </lineage>
</organism>
<evidence type="ECO:0000313" key="2">
    <source>
        <dbReference type="EnsemblPlants" id="KEH25775"/>
    </source>
</evidence>
<protein>
    <submittedName>
        <fullName evidence="1 2">Uncharacterized protein</fullName>
    </submittedName>
</protein>
<evidence type="ECO:0000313" key="1">
    <source>
        <dbReference type="EMBL" id="KEH25775.1"/>
    </source>
</evidence>
<keyword evidence="3" id="KW-1185">Reference proteome</keyword>
<reference evidence="1 3" key="2">
    <citation type="journal article" date="2014" name="BMC Genomics">
        <title>An improved genome release (version Mt4.0) for the model legume Medicago truncatula.</title>
        <authorList>
            <person name="Tang H."/>
            <person name="Krishnakumar V."/>
            <person name="Bidwell S."/>
            <person name="Rosen B."/>
            <person name="Chan A."/>
            <person name="Zhou S."/>
            <person name="Gentzbittel L."/>
            <person name="Childs K.L."/>
            <person name="Yandell M."/>
            <person name="Gundlach H."/>
            <person name="Mayer K.F."/>
            <person name="Schwartz D.C."/>
            <person name="Town C.D."/>
        </authorList>
    </citation>
    <scope>GENOME REANNOTATION</scope>
    <source>
        <strain evidence="1">A17</strain>
        <strain evidence="2 3">cv. Jemalong A17</strain>
    </source>
</reference>
<accession>A0A072UIZ2</accession>
<dbReference type="AlphaFoldDB" id="A0A072UIZ2"/>
<gene>
    <name evidence="1" type="ordered locus">MTR_6g034260</name>
</gene>
<sequence length="70" mass="8082">MTTLGDYGLDDNSITFEGLTLRDCARWSLLKELEGLIISKWTMVLLVDRFQNSHVEFSRRQANRVAHELA</sequence>
<dbReference type="Proteomes" id="UP000002051">
    <property type="component" value="Chromosome 6"/>
</dbReference>
<dbReference type="EnsemblPlants" id="KEH25775">
    <property type="protein sequence ID" value="KEH25775"/>
    <property type="gene ID" value="MTR_6g034260"/>
</dbReference>
<dbReference type="PaxDb" id="3880-AES88101"/>
<dbReference type="HOGENOM" id="CLU_2761644_0_0_1"/>
<dbReference type="EMBL" id="CM001222">
    <property type="protein sequence ID" value="KEH25775.1"/>
    <property type="molecule type" value="Genomic_DNA"/>
</dbReference>
<reference evidence="2" key="3">
    <citation type="submission" date="2015-04" db="UniProtKB">
        <authorList>
            <consortium name="EnsemblPlants"/>
        </authorList>
    </citation>
    <scope>IDENTIFICATION</scope>
    <source>
        <strain evidence="2">cv. Jemalong A17</strain>
    </source>
</reference>
<reference evidence="1 3" key="1">
    <citation type="journal article" date="2011" name="Nature">
        <title>The Medicago genome provides insight into the evolution of rhizobial symbioses.</title>
        <authorList>
            <person name="Young N.D."/>
            <person name="Debelle F."/>
            <person name="Oldroyd G.E."/>
            <person name="Geurts R."/>
            <person name="Cannon S.B."/>
            <person name="Udvardi M.K."/>
            <person name="Benedito V.A."/>
            <person name="Mayer K.F."/>
            <person name="Gouzy J."/>
            <person name="Schoof H."/>
            <person name="Van de Peer Y."/>
            <person name="Proost S."/>
            <person name="Cook D.R."/>
            <person name="Meyers B.C."/>
            <person name="Spannagl M."/>
            <person name="Cheung F."/>
            <person name="De Mita S."/>
            <person name="Krishnakumar V."/>
            <person name="Gundlach H."/>
            <person name="Zhou S."/>
            <person name="Mudge J."/>
            <person name="Bharti A.K."/>
            <person name="Murray J.D."/>
            <person name="Naoumkina M.A."/>
            <person name="Rosen B."/>
            <person name="Silverstein K.A."/>
            <person name="Tang H."/>
            <person name="Rombauts S."/>
            <person name="Zhao P.X."/>
            <person name="Zhou P."/>
            <person name="Barbe V."/>
            <person name="Bardou P."/>
            <person name="Bechner M."/>
            <person name="Bellec A."/>
            <person name="Berger A."/>
            <person name="Berges H."/>
            <person name="Bidwell S."/>
            <person name="Bisseling T."/>
            <person name="Choisne N."/>
            <person name="Couloux A."/>
            <person name="Denny R."/>
            <person name="Deshpande S."/>
            <person name="Dai X."/>
            <person name="Doyle J.J."/>
            <person name="Dudez A.M."/>
            <person name="Farmer A.D."/>
            <person name="Fouteau S."/>
            <person name="Franken C."/>
            <person name="Gibelin C."/>
            <person name="Gish J."/>
            <person name="Goldstein S."/>
            <person name="Gonzalez A.J."/>
            <person name="Green P.J."/>
            <person name="Hallab A."/>
            <person name="Hartog M."/>
            <person name="Hua A."/>
            <person name="Humphray S.J."/>
            <person name="Jeong D.H."/>
            <person name="Jing Y."/>
            <person name="Jocker A."/>
            <person name="Kenton S.M."/>
            <person name="Kim D.J."/>
            <person name="Klee K."/>
            <person name="Lai H."/>
            <person name="Lang C."/>
            <person name="Lin S."/>
            <person name="Macmil S.L."/>
            <person name="Magdelenat G."/>
            <person name="Matthews L."/>
            <person name="McCorrison J."/>
            <person name="Monaghan E.L."/>
            <person name="Mun J.H."/>
            <person name="Najar F.Z."/>
            <person name="Nicholson C."/>
            <person name="Noirot C."/>
            <person name="O'Bleness M."/>
            <person name="Paule C.R."/>
            <person name="Poulain J."/>
            <person name="Prion F."/>
            <person name="Qin B."/>
            <person name="Qu C."/>
            <person name="Retzel E.F."/>
            <person name="Riddle C."/>
            <person name="Sallet E."/>
            <person name="Samain S."/>
            <person name="Samson N."/>
            <person name="Sanders I."/>
            <person name="Saurat O."/>
            <person name="Scarpelli C."/>
            <person name="Schiex T."/>
            <person name="Segurens B."/>
            <person name="Severin A.J."/>
            <person name="Sherrier D.J."/>
            <person name="Shi R."/>
            <person name="Sims S."/>
            <person name="Singer S.R."/>
            <person name="Sinharoy S."/>
            <person name="Sterck L."/>
            <person name="Viollet A."/>
            <person name="Wang B.B."/>
            <person name="Wang K."/>
            <person name="Wang M."/>
            <person name="Wang X."/>
            <person name="Warfsmann J."/>
            <person name="Weissenbach J."/>
            <person name="White D.D."/>
            <person name="White J.D."/>
            <person name="Wiley G.B."/>
            <person name="Wincker P."/>
            <person name="Xing Y."/>
            <person name="Yang L."/>
            <person name="Yao Z."/>
            <person name="Ying F."/>
            <person name="Zhai J."/>
            <person name="Zhou L."/>
            <person name="Zuber A."/>
            <person name="Denarie J."/>
            <person name="Dixon R.A."/>
            <person name="May G.D."/>
            <person name="Schwartz D.C."/>
            <person name="Rogers J."/>
            <person name="Quetier F."/>
            <person name="Town C.D."/>
            <person name="Roe B.A."/>
        </authorList>
    </citation>
    <scope>NUCLEOTIDE SEQUENCE [LARGE SCALE GENOMIC DNA]</scope>
    <source>
        <strain evidence="1">A17</strain>
        <strain evidence="2 3">cv. Jemalong A17</strain>
    </source>
</reference>
<evidence type="ECO:0000313" key="3">
    <source>
        <dbReference type="Proteomes" id="UP000002051"/>
    </source>
</evidence>